<dbReference type="Proteomes" id="UP000759537">
    <property type="component" value="Unassembled WGS sequence"/>
</dbReference>
<dbReference type="EMBL" id="WHVB01000046">
    <property type="protein sequence ID" value="KAF8465592.1"/>
    <property type="molecule type" value="Genomic_DNA"/>
</dbReference>
<evidence type="ECO:0000256" key="1">
    <source>
        <dbReference type="SAM" id="SignalP"/>
    </source>
</evidence>
<protein>
    <recommendedName>
        <fullName evidence="4">Secreted protein</fullName>
    </recommendedName>
</protein>
<organism evidence="2 3">
    <name type="scientific">Russula ochroleuca</name>
    <dbReference type="NCBI Taxonomy" id="152965"/>
    <lineage>
        <taxon>Eukaryota</taxon>
        <taxon>Fungi</taxon>
        <taxon>Dikarya</taxon>
        <taxon>Basidiomycota</taxon>
        <taxon>Agaricomycotina</taxon>
        <taxon>Agaricomycetes</taxon>
        <taxon>Russulales</taxon>
        <taxon>Russulaceae</taxon>
        <taxon>Russula</taxon>
    </lineage>
</organism>
<comment type="caution">
    <text evidence="2">The sequence shown here is derived from an EMBL/GenBank/DDBJ whole genome shotgun (WGS) entry which is preliminary data.</text>
</comment>
<evidence type="ECO:0000313" key="3">
    <source>
        <dbReference type="Proteomes" id="UP000759537"/>
    </source>
</evidence>
<feature type="chain" id="PRO_5040168038" description="Secreted protein" evidence="1">
    <location>
        <begin position="17"/>
        <end position="77"/>
    </location>
</feature>
<reference evidence="2" key="2">
    <citation type="journal article" date="2020" name="Nat. Commun.">
        <title>Large-scale genome sequencing of mycorrhizal fungi provides insights into the early evolution of symbiotic traits.</title>
        <authorList>
            <person name="Miyauchi S."/>
            <person name="Kiss E."/>
            <person name="Kuo A."/>
            <person name="Drula E."/>
            <person name="Kohler A."/>
            <person name="Sanchez-Garcia M."/>
            <person name="Morin E."/>
            <person name="Andreopoulos B."/>
            <person name="Barry K.W."/>
            <person name="Bonito G."/>
            <person name="Buee M."/>
            <person name="Carver A."/>
            <person name="Chen C."/>
            <person name="Cichocki N."/>
            <person name="Clum A."/>
            <person name="Culley D."/>
            <person name="Crous P.W."/>
            <person name="Fauchery L."/>
            <person name="Girlanda M."/>
            <person name="Hayes R.D."/>
            <person name="Keri Z."/>
            <person name="LaButti K."/>
            <person name="Lipzen A."/>
            <person name="Lombard V."/>
            <person name="Magnuson J."/>
            <person name="Maillard F."/>
            <person name="Murat C."/>
            <person name="Nolan M."/>
            <person name="Ohm R.A."/>
            <person name="Pangilinan J."/>
            <person name="Pereira M.F."/>
            <person name="Perotto S."/>
            <person name="Peter M."/>
            <person name="Pfister S."/>
            <person name="Riley R."/>
            <person name="Sitrit Y."/>
            <person name="Stielow J.B."/>
            <person name="Szollosi G."/>
            <person name="Zifcakova L."/>
            <person name="Stursova M."/>
            <person name="Spatafora J.W."/>
            <person name="Tedersoo L."/>
            <person name="Vaario L.M."/>
            <person name="Yamada A."/>
            <person name="Yan M."/>
            <person name="Wang P."/>
            <person name="Xu J."/>
            <person name="Bruns T."/>
            <person name="Baldrian P."/>
            <person name="Vilgalys R."/>
            <person name="Dunand C."/>
            <person name="Henrissat B."/>
            <person name="Grigoriev I.V."/>
            <person name="Hibbett D."/>
            <person name="Nagy L.G."/>
            <person name="Martin F.M."/>
        </authorList>
    </citation>
    <scope>NUCLEOTIDE SEQUENCE</scope>
    <source>
        <strain evidence="2">Prilba</strain>
    </source>
</reference>
<evidence type="ECO:0008006" key="4">
    <source>
        <dbReference type="Google" id="ProtNLM"/>
    </source>
</evidence>
<reference evidence="2" key="1">
    <citation type="submission" date="2019-10" db="EMBL/GenBank/DDBJ databases">
        <authorList>
            <consortium name="DOE Joint Genome Institute"/>
            <person name="Kuo A."/>
            <person name="Miyauchi S."/>
            <person name="Kiss E."/>
            <person name="Drula E."/>
            <person name="Kohler A."/>
            <person name="Sanchez-Garcia M."/>
            <person name="Andreopoulos B."/>
            <person name="Barry K.W."/>
            <person name="Bonito G."/>
            <person name="Buee M."/>
            <person name="Carver A."/>
            <person name="Chen C."/>
            <person name="Cichocki N."/>
            <person name="Clum A."/>
            <person name="Culley D."/>
            <person name="Crous P.W."/>
            <person name="Fauchery L."/>
            <person name="Girlanda M."/>
            <person name="Hayes R."/>
            <person name="Keri Z."/>
            <person name="LaButti K."/>
            <person name="Lipzen A."/>
            <person name="Lombard V."/>
            <person name="Magnuson J."/>
            <person name="Maillard F."/>
            <person name="Morin E."/>
            <person name="Murat C."/>
            <person name="Nolan M."/>
            <person name="Ohm R."/>
            <person name="Pangilinan J."/>
            <person name="Pereira M."/>
            <person name="Perotto S."/>
            <person name="Peter M."/>
            <person name="Riley R."/>
            <person name="Sitrit Y."/>
            <person name="Stielow B."/>
            <person name="Szollosi G."/>
            <person name="Zifcakova L."/>
            <person name="Stursova M."/>
            <person name="Spatafora J.W."/>
            <person name="Tedersoo L."/>
            <person name="Vaario L.-M."/>
            <person name="Yamada A."/>
            <person name="Yan M."/>
            <person name="Wang P."/>
            <person name="Xu J."/>
            <person name="Bruns T."/>
            <person name="Baldrian P."/>
            <person name="Vilgalys R."/>
            <person name="Henrissat B."/>
            <person name="Grigoriev I.V."/>
            <person name="Hibbett D."/>
            <person name="Nagy L.G."/>
            <person name="Martin F.M."/>
        </authorList>
    </citation>
    <scope>NUCLEOTIDE SEQUENCE</scope>
    <source>
        <strain evidence="2">Prilba</strain>
    </source>
</reference>
<proteinExistence type="predicted"/>
<keyword evidence="1" id="KW-0732">Signal</keyword>
<sequence length="77" mass="8576">MLLCMLSLVRYGTSVAGPGLAHPPQSYSSHPPRPLLPCCRASIYAPRFNVPRPCPCPRLCPPPHMNMRLIHLHHNLS</sequence>
<keyword evidence="3" id="KW-1185">Reference proteome</keyword>
<feature type="signal peptide" evidence="1">
    <location>
        <begin position="1"/>
        <end position="16"/>
    </location>
</feature>
<accession>A0A9P5JVI8</accession>
<evidence type="ECO:0000313" key="2">
    <source>
        <dbReference type="EMBL" id="KAF8465592.1"/>
    </source>
</evidence>
<gene>
    <name evidence="2" type="ORF">DFH94DRAFT_782801</name>
</gene>
<name>A0A9P5JVI8_9AGAM</name>
<dbReference type="AlphaFoldDB" id="A0A9P5JVI8"/>